<gene>
    <name evidence="1" type="ORF">DFH07DRAFT_824482</name>
</gene>
<organism evidence="1 2">
    <name type="scientific">Mycena maculata</name>
    <dbReference type="NCBI Taxonomy" id="230809"/>
    <lineage>
        <taxon>Eukaryota</taxon>
        <taxon>Fungi</taxon>
        <taxon>Dikarya</taxon>
        <taxon>Basidiomycota</taxon>
        <taxon>Agaricomycotina</taxon>
        <taxon>Agaricomycetes</taxon>
        <taxon>Agaricomycetidae</taxon>
        <taxon>Agaricales</taxon>
        <taxon>Marasmiineae</taxon>
        <taxon>Mycenaceae</taxon>
        <taxon>Mycena</taxon>
    </lineage>
</organism>
<sequence>MSSVTCLALVPPQDVRCTNPVPNVAAGHLWCPRCHRAERKHYDSYKHYSNTLDTYDNTKICTDLEAITNCDLSETLGSWAKYLRKKLTLYGRVIRGREYHHGRFHAGGDSSHLYYLGVLYDERSETDAALLAVNLRHDEISGITSSDLEDAHQEEVAEILGWKDSAASEVVVGEDPYADRFEEDRGRERDLLIERFFAFRTTAMLHGIDTADQFIDYMERLLILAISERSGMRALLHPGASDVETFLAQDIVTLEELKQIYVAVHLMPPQRVLSAINDAFRSQQDEHDVVLGRRIYKHQSDGKICFAAWDLFEDVMPCRHCALQGSHRLEHWTQIERLATLSLRFWNWEPENVAELSGADMLFHLSGVFGERKWERHYPKPYRNKKLNFWAQTERPAGLYLKVTDFSHRPTGR</sequence>
<protein>
    <submittedName>
        <fullName evidence="1">Uncharacterized protein</fullName>
    </submittedName>
</protein>
<proteinExistence type="predicted"/>
<keyword evidence="2" id="KW-1185">Reference proteome</keyword>
<dbReference type="AlphaFoldDB" id="A0AAD7IYH4"/>
<evidence type="ECO:0000313" key="2">
    <source>
        <dbReference type="Proteomes" id="UP001215280"/>
    </source>
</evidence>
<dbReference type="EMBL" id="JARJLG010000072">
    <property type="protein sequence ID" value="KAJ7753047.1"/>
    <property type="molecule type" value="Genomic_DNA"/>
</dbReference>
<evidence type="ECO:0000313" key="1">
    <source>
        <dbReference type="EMBL" id="KAJ7753047.1"/>
    </source>
</evidence>
<dbReference type="Proteomes" id="UP001215280">
    <property type="component" value="Unassembled WGS sequence"/>
</dbReference>
<accession>A0AAD7IYH4</accession>
<name>A0AAD7IYH4_9AGAR</name>
<comment type="caution">
    <text evidence="1">The sequence shown here is derived from an EMBL/GenBank/DDBJ whole genome shotgun (WGS) entry which is preliminary data.</text>
</comment>
<reference evidence="1" key="1">
    <citation type="submission" date="2023-03" db="EMBL/GenBank/DDBJ databases">
        <title>Massive genome expansion in bonnet fungi (Mycena s.s.) driven by repeated elements and novel gene families across ecological guilds.</title>
        <authorList>
            <consortium name="Lawrence Berkeley National Laboratory"/>
            <person name="Harder C.B."/>
            <person name="Miyauchi S."/>
            <person name="Viragh M."/>
            <person name="Kuo A."/>
            <person name="Thoen E."/>
            <person name="Andreopoulos B."/>
            <person name="Lu D."/>
            <person name="Skrede I."/>
            <person name="Drula E."/>
            <person name="Henrissat B."/>
            <person name="Morin E."/>
            <person name="Kohler A."/>
            <person name="Barry K."/>
            <person name="LaButti K."/>
            <person name="Morin E."/>
            <person name="Salamov A."/>
            <person name="Lipzen A."/>
            <person name="Mereny Z."/>
            <person name="Hegedus B."/>
            <person name="Baldrian P."/>
            <person name="Stursova M."/>
            <person name="Weitz H."/>
            <person name="Taylor A."/>
            <person name="Grigoriev I.V."/>
            <person name="Nagy L.G."/>
            <person name="Martin F."/>
            <person name="Kauserud H."/>
        </authorList>
    </citation>
    <scope>NUCLEOTIDE SEQUENCE</scope>
    <source>
        <strain evidence="1">CBHHK188m</strain>
    </source>
</reference>